<name>A0A6J7HHQ5_9ZZZZ</name>
<dbReference type="EMBL" id="CAFBMG010000221">
    <property type="protein sequence ID" value="CAB4919394.1"/>
    <property type="molecule type" value="Genomic_DNA"/>
</dbReference>
<organism evidence="3">
    <name type="scientific">freshwater metagenome</name>
    <dbReference type="NCBI Taxonomy" id="449393"/>
    <lineage>
        <taxon>unclassified sequences</taxon>
        <taxon>metagenomes</taxon>
        <taxon>ecological metagenomes</taxon>
    </lineage>
</organism>
<gene>
    <name evidence="1" type="ORF">UFOPK1358_01804</name>
    <name evidence="2" type="ORF">UFOPK2582_00342</name>
    <name evidence="3" type="ORF">UFOPK3519_01854</name>
</gene>
<evidence type="ECO:0000313" key="1">
    <source>
        <dbReference type="EMBL" id="CAB4554045.1"/>
    </source>
</evidence>
<dbReference type="EMBL" id="CAEZXS010000024">
    <property type="protein sequence ID" value="CAB4689893.1"/>
    <property type="molecule type" value="Genomic_DNA"/>
</dbReference>
<protein>
    <submittedName>
        <fullName evidence="3">Unannotated protein</fullName>
    </submittedName>
</protein>
<dbReference type="AlphaFoldDB" id="A0A6J7HHQ5"/>
<dbReference type="EMBL" id="CAEZSF010000237">
    <property type="protein sequence ID" value="CAB4554045.1"/>
    <property type="molecule type" value="Genomic_DNA"/>
</dbReference>
<sequence>MISAVPSGTFFVPLLVSVTPPVQVVAAPKLKLVLLQLSDTDTVLVPAAEACWGIAKKPAAAIARARTAVPIRCTGEE</sequence>
<evidence type="ECO:0000313" key="2">
    <source>
        <dbReference type="EMBL" id="CAB4689893.1"/>
    </source>
</evidence>
<reference evidence="3" key="1">
    <citation type="submission" date="2020-05" db="EMBL/GenBank/DDBJ databases">
        <authorList>
            <person name="Chiriac C."/>
            <person name="Salcher M."/>
            <person name="Ghai R."/>
            <person name="Kavagutti S V."/>
        </authorList>
    </citation>
    <scope>NUCLEOTIDE SEQUENCE</scope>
</reference>
<evidence type="ECO:0000313" key="3">
    <source>
        <dbReference type="EMBL" id="CAB4919394.1"/>
    </source>
</evidence>
<proteinExistence type="predicted"/>
<accession>A0A6J7HHQ5</accession>